<sequence>MEDMNTALGTTTEQEKTKTLLLVYTVFFGTEKWIQDRGSCGFEDKFQFTAKKCLSGDFELTYDKNRFKESDLVIFHARDMPDVEHLGTLLKDRPKSQRWVYALWESPNATPNPAPLNGLFNLTWTYRSDSDFWSPYGSYVVLSEEEKINKTRNIPDYSQGKTELVAWRSSNCRAQPRISLVQELKKYIKVDVFKRCSEMFGQRRGCPAPMSNCLQKKYKFYLSFENALCEDYITEKYWNVLGEDLNVVPVVMGGADYTKLAIPGSYSNVLDFKTVKQLADYLHYLDTNNTAYNEYFKWRLKYKVFRGNLDLSLCQICKWYVSKSPLEPKVYHDLADHWVTKGKCNAKNHLVTNMWETQSVITTLSFYFLPFVLAVLAVLALVLALQRRLARKS</sequence>
<accession>A0ABN8S9Z9</accession>
<evidence type="ECO:0000256" key="2">
    <source>
        <dbReference type="ARBA" id="ARBA00004922"/>
    </source>
</evidence>
<dbReference type="InterPro" id="IPR031481">
    <property type="entry name" value="Glyco_tran_10_N"/>
</dbReference>
<keyword evidence="11" id="KW-0325">Glycoprotein</keyword>
<comment type="similarity">
    <text evidence="3 12">Belongs to the glycosyltransferase 10 family.</text>
</comment>
<gene>
    <name evidence="15" type="ORF">PEVE_00017291</name>
</gene>
<evidence type="ECO:0000256" key="5">
    <source>
        <dbReference type="ARBA" id="ARBA00022679"/>
    </source>
</evidence>
<dbReference type="Gene3D" id="3.40.50.11660">
    <property type="entry name" value="Glycosyl transferase family 10, C-terminal domain"/>
    <property type="match status" value="1"/>
</dbReference>
<evidence type="ECO:0000256" key="8">
    <source>
        <dbReference type="ARBA" id="ARBA00022989"/>
    </source>
</evidence>
<comment type="pathway">
    <text evidence="2">Protein modification; protein glycosylation.</text>
</comment>
<comment type="subcellular location">
    <subcellularLocation>
        <location evidence="1">Golgi apparatus membrane</location>
        <topology evidence="1">Single-pass type II membrane protein</topology>
    </subcellularLocation>
    <subcellularLocation>
        <location evidence="12">Golgi apparatus</location>
        <location evidence="12">Golgi stack membrane</location>
        <topology evidence="12">Single-pass type II membrane protein</topology>
    </subcellularLocation>
</comment>
<dbReference type="EC" id="2.4.1.-" evidence="12"/>
<organism evidence="15 16">
    <name type="scientific">Porites evermanni</name>
    <dbReference type="NCBI Taxonomy" id="104178"/>
    <lineage>
        <taxon>Eukaryota</taxon>
        <taxon>Metazoa</taxon>
        <taxon>Cnidaria</taxon>
        <taxon>Anthozoa</taxon>
        <taxon>Hexacorallia</taxon>
        <taxon>Scleractinia</taxon>
        <taxon>Fungiina</taxon>
        <taxon>Poritidae</taxon>
        <taxon>Porites</taxon>
    </lineage>
</organism>
<dbReference type="InterPro" id="IPR055270">
    <property type="entry name" value="Glyco_tran_10_C"/>
</dbReference>
<dbReference type="InterPro" id="IPR038577">
    <property type="entry name" value="GT10-like_C_sf"/>
</dbReference>
<keyword evidence="9 12" id="KW-0333">Golgi apparatus</keyword>
<dbReference type="InterPro" id="IPR001503">
    <property type="entry name" value="Glyco_trans_10"/>
</dbReference>
<feature type="domain" description="Fucosyltransferase C-terminal" evidence="13">
    <location>
        <begin position="159"/>
        <end position="336"/>
    </location>
</feature>
<comment type="caution">
    <text evidence="15">The sequence shown here is derived from an EMBL/GenBank/DDBJ whole genome shotgun (WGS) entry which is preliminary data.</text>
</comment>
<dbReference type="PANTHER" id="PTHR48438">
    <property type="entry name" value="ALPHA-(1,3)-FUCOSYLTRANSFERASE C-RELATED"/>
    <property type="match status" value="1"/>
</dbReference>
<keyword evidence="4 12" id="KW-0328">Glycosyltransferase</keyword>
<protein>
    <recommendedName>
        <fullName evidence="12">Fucosyltransferase</fullName>
        <ecNumber evidence="12">2.4.1.-</ecNumber>
    </recommendedName>
</protein>
<evidence type="ECO:0000313" key="16">
    <source>
        <dbReference type="Proteomes" id="UP001159427"/>
    </source>
</evidence>
<keyword evidence="16" id="KW-1185">Reference proteome</keyword>
<evidence type="ECO:0000256" key="7">
    <source>
        <dbReference type="ARBA" id="ARBA00022968"/>
    </source>
</evidence>
<feature type="transmembrane region" description="Helical" evidence="12">
    <location>
        <begin position="364"/>
        <end position="385"/>
    </location>
</feature>
<evidence type="ECO:0000256" key="1">
    <source>
        <dbReference type="ARBA" id="ARBA00004323"/>
    </source>
</evidence>
<evidence type="ECO:0000259" key="13">
    <source>
        <dbReference type="Pfam" id="PF00852"/>
    </source>
</evidence>
<evidence type="ECO:0000256" key="9">
    <source>
        <dbReference type="ARBA" id="ARBA00023034"/>
    </source>
</evidence>
<dbReference type="SUPFAM" id="SSF53756">
    <property type="entry name" value="UDP-Glycosyltransferase/glycogen phosphorylase"/>
    <property type="match status" value="1"/>
</dbReference>
<dbReference type="Pfam" id="PF00852">
    <property type="entry name" value="Glyco_transf_10"/>
    <property type="match status" value="1"/>
</dbReference>
<dbReference type="EMBL" id="CALNXI010002386">
    <property type="protein sequence ID" value="CAH3187047.1"/>
    <property type="molecule type" value="Genomic_DNA"/>
</dbReference>
<keyword evidence="5 12" id="KW-0808">Transferase</keyword>
<dbReference type="Proteomes" id="UP001159427">
    <property type="component" value="Unassembled WGS sequence"/>
</dbReference>
<dbReference type="PANTHER" id="PTHR48438:SF1">
    <property type="entry name" value="ALPHA-(1,3)-FUCOSYLTRANSFERASE C-RELATED"/>
    <property type="match status" value="1"/>
</dbReference>
<evidence type="ECO:0000256" key="4">
    <source>
        <dbReference type="ARBA" id="ARBA00022676"/>
    </source>
</evidence>
<dbReference type="Pfam" id="PF17039">
    <property type="entry name" value="Glyco_tran_10_N"/>
    <property type="match status" value="1"/>
</dbReference>
<evidence type="ECO:0000256" key="12">
    <source>
        <dbReference type="RuleBase" id="RU003832"/>
    </source>
</evidence>
<evidence type="ECO:0000256" key="6">
    <source>
        <dbReference type="ARBA" id="ARBA00022692"/>
    </source>
</evidence>
<keyword evidence="8 12" id="KW-1133">Transmembrane helix</keyword>
<evidence type="ECO:0000259" key="14">
    <source>
        <dbReference type="Pfam" id="PF17039"/>
    </source>
</evidence>
<feature type="domain" description="Fucosyltransferase N-terminal" evidence="14">
    <location>
        <begin position="46"/>
        <end position="137"/>
    </location>
</feature>
<reference evidence="15 16" key="1">
    <citation type="submission" date="2022-05" db="EMBL/GenBank/DDBJ databases">
        <authorList>
            <consortium name="Genoscope - CEA"/>
            <person name="William W."/>
        </authorList>
    </citation>
    <scope>NUCLEOTIDE SEQUENCE [LARGE SCALE GENOMIC DNA]</scope>
</reference>
<keyword evidence="7" id="KW-0735">Signal-anchor</keyword>
<evidence type="ECO:0000256" key="10">
    <source>
        <dbReference type="ARBA" id="ARBA00023136"/>
    </source>
</evidence>
<evidence type="ECO:0000256" key="3">
    <source>
        <dbReference type="ARBA" id="ARBA00008919"/>
    </source>
</evidence>
<keyword evidence="10 12" id="KW-0472">Membrane</keyword>
<evidence type="ECO:0000313" key="15">
    <source>
        <dbReference type="EMBL" id="CAH3187047.1"/>
    </source>
</evidence>
<proteinExistence type="inferred from homology"/>
<evidence type="ECO:0000256" key="11">
    <source>
        <dbReference type="ARBA" id="ARBA00023180"/>
    </source>
</evidence>
<name>A0ABN8S9Z9_9CNID</name>
<keyword evidence="6 12" id="KW-0812">Transmembrane</keyword>